<dbReference type="Proteomes" id="UP000521943">
    <property type="component" value="Unassembled WGS sequence"/>
</dbReference>
<gene>
    <name evidence="6" type="ORF">DFP72DRAFT_449722</name>
</gene>
<name>A0A8H6M326_9AGAR</name>
<dbReference type="GO" id="GO:0008270">
    <property type="term" value="F:zinc ion binding"/>
    <property type="evidence" value="ECO:0007669"/>
    <property type="project" value="UniProtKB-KW"/>
</dbReference>
<evidence type="ECO:0000256" key="3">
    <source>
        <dbReference type="ARBA" id="ARBA00022833"/>
    </source>
</evidence>
<keyword evidence="7" id="KW-1185">Reference proteome</keyword>
<evidence type="ECO:0000256" key="4">
    <source>
        <dbReference type="PROSITE-ProRule" id="PRU00134"/>
    </source>
</evidence>
<keyword evidence="3" id="KW-0862">Zinc</keyword>
<dbReference type="EMBL" id="JACGCI010000043">
    <property type="protein sequence ID" value="KAF6752720.1"/>
    <property type="molecule type" value="Genomic_DNA"/>
</dbReference>
<evidence type="ECO:0000256" key="2">
    <source>
        <dbReference type="ARBA" id="ARBA00022771"/>
    </source>
</evidence>
<dbReference type="Gene3D" id="6.10.140.2220">
    <property type="match status" value="1"/>
</dbReference>
<dbReference type="Pfam" id="PF01753">
    <property type="entry name" value="zf-MYND"/>
    <property type="match status" value="1"/>
</dbReference>
<keyword evidence="2 4" id="KW-0863">Zinc-finger</keyword>
<dbReference type="OrthoDB" id="2212237at2759"/>
<dbReference type="SUPFAM" id="SSF144232">
    <property type="entry name" value="HIT/MYND zinc finger-like"/>
    <property type="match status" value="1"/>
</dbReference>
<sequence>MSSALVERNATQFLTSMFPATWEIAVHIFNTKTPFRSVKNARDVISGNFLAHTIRLLASSHLTPDETSQGKEIIKLLGRYASCPDVIVELGKLPEIDRFSLRGLAGNEQAWFFWNGFRLSIMQRNTYFIKTQYNGDFICDYASCHSTNHGTAGSSDTGKLKKCSRCSSVVYCSTECQRKDWIEFHRGECTESRNEHIRRKSSQSCYTHQMRRFHVAYVAFLLNRYCSGLEWDIADRRSITSLDGSCLILQPDSVSLEGEGWWESHPQLHFPQHYLKPRLSALKDEYISGAGSPGVRLVQAFFPLGMKFGVVLTVRLTKSGDQYKGGYSMVRYGLPA</sequence>
<organism evidence="6 7">
    <name type="scientific">Ephemerocybe angulata</name>
    <dbReference type="NCBI Taxonomy" id="980116"/>
    <lineage>
        <taxon>Eukaryota</taxon>
        <taxon>Fungi</taxon>
        <taxon>Dikarya</taxon>
        <taxon>Basidiomycota</taxon>
        <taxon>Agaricomycotina</taxon>
        <taxon>Agaricomycetes</taxon>
        <taxon>Agaricomycetidae</taxon>
        <taxon>Agaricales</taxon>
        <taxon>Agaricineae</taxon>
        <taxon>Psathyrellaceae</taxon>
        <taxon>Ephemerocybe</taxon>
    </lineage>
</organism>
<evidence type="ECO:0000259" key="5">
    <source>
        <dbReference type="PROSITE" id="PS50865"/>
    </source>
</evidence>
<keyword evidence="1" id="KW-0479">Metal-binding</keyword>
<comment type="caution">
    <text evidence="6">The sequence shown here is derived from an EMBL/GenBank/DDBJ whole genome shotgun (WGS) entry which is preliminary data.</text>
</comment>
<evidence type="ECO:0000313" key="7">
    <source>
        <dbReference type="Proteomes" id="UP000521943"/>
    </source>
</evidence>
<accession>A0A8H6M326</accession>
<dbReference type="InterPro" id="IPR002893">
    <property type="entry name" value="Znf_MYND"/>
</dbReference>
<protein>
    <recommendedName>
        <fullName evidence="5">MYND-type domain-containing protein</fullName>
    </recommendedName>
</protein>
<feature type="domain" description="MYND-type" evidence="5">
    <location>
        <begin position="144"/>
        <end position="189"/>
    </location>
</feature>
<dbReference type="AlphaFoldDB" id="A0A8H6M326"/>
<dbReference type="PROSITE" id="PS50865">
    <property type="entry name" value="ZF_MYND_2"/>
    <property type="match status" value="1"/>
</dbReference>
<reference evidence="6 7" key="1">
    <citation type="submission" date="2020-07" db="EMBL/GenBank/DDBJ databases">
        <title>Comparative genomics of pyrophilous fungi reveals a link between fire events and developmental genes.</title>
        <authorList>
            <consortium name="DOE Joint Genome Institute"/>
            <person name="Steindorff A.S."/>
            <person name="Carver A."/>
            <person name="Calhoun S."/>
            <person name="Stillman K."/>
            <person name="Liu H."/>
            <person name="Lipzen A."/>
            <person name="Pangilinan J."/>
            <person name="Labutti K."/>
            <person name="Bruns T.D."/>
            <person name="Grigoriev I.V."/>
        </authorList>
    </citation>
    <scope>NUCLEOTIDE SEQUENCE [LARGE SCALE GENOMIC DNA]</scope>
    <source>
        <strain evidence="6 7">CBS 144469</strain>
    </source>
</reference>
<proteinExistence type="predicted"/>
<evidence type="ECO:0000256" key="1">
    <source>
        <dbReference type="ARBA" id="ARBA00022723"/>
    </source>
</evidence>
<evidence type="ECO:0000313" key="6">
    <source>
        <dbReference type="EMBL" id="KAF6752720.1"/>
    </source>
</evidence>